<proteinExistence type="predicted"/>
<dbReference type="Proteomes" id="UP000318126">
    <property type="component" value="Unassembled WGS sequence"/>
</dbReference>
<comment type="caution">
    <text evidence="1">The sequence shown here is derived from an EMBL/GenBank/DDBJ whole genome shotgun (WGS) entry which is preliminary data.</text>
</comment>
<reference evidence="2" key="1">
    <citation type="submission" date="2019-07" db="EMBL/GenBank/DDBJ databases">
        <title>Shewanella sp. YLB-08 draft genomic sequence.</title>
        <authorList>
            <person name="Yu L."/>
        </authorList>
    </citation>
    <scope>NUCLEOTIDE SEQUENCE [LARGE SCALE GENOMIC DNA]</scope>
    <source>
        <strain evidence="2">JCM 20706</strain>
    </source>
</reference>
<accession>A0A553JJP7</accession>
<protein>
    <submittedName>
        <fullName evidence="1">Uncharacterized protein</fullName>
    </submittedName>
</protein>
<keyword evidence="2" id="KW-1185">Reference proteome</keyword>
<organism evidence="1 2">
    <name type="scientific">Shewanella hanedai</name>
    <name type="common">Alteromonas hanedai</name>
    <dbReference type="NCBI Taxonomy" id="25"/>
    <lineage>
        <taxon>Bacteria</taxon>
        <taxon>Pseudomonadati</taxon>
        <taxon>Pseudomonadota</taxon>
        <taxon>Gammaproteobacteria</taxon>
        <taxon>Alteromonadales</taxon>
        <taxon>Shewanellaceae</taxon>
        <taxon>Shewanella</taxon>
    </lineage>
</organism>
<evidence type="ECO:0000313" key="1">
    <source>
        <dbReference type="EMBL" id="TRY12687.1"/>
    </source>
</evidence>
<gene>
    <name evidence="1" type="ORF">FN961_19690</name>
</gene>
<evidence type="ECO:0000313" key="2">
    <source>
        <dbReference type="Proteomes" id="UP000318126"/>
    </source>
</evidence>
<name>A0A553JJP7_SHEHA</name>
<dbReference type="AlphaFoldDB" id="A0A553JJP7"/>
<dbReference type="RefSeq" id="WP_144041891.1">
    <property type="nucleotide sequence ID" value="NZ_VKGK01000029.1"/>
</dbReference>
<sequence>MNDILSKGQFDILVSRSLAQKLNVSIHRLTGVSAHQVALWHPATATLVHPCTAPAASNKYQFSYGISKTHKYQTSSMKPIPKKIFETCYPTSLPNCCYASYLY</sequence>
<dbReference type="EMBL" id="VKGK01000029">
    <property type="protein sequence ID" value="TRY12687.1"/>
    <property type="molecule type" value="Genomic_DNA"/>
</dbReference>